<name>A0A7Y9J6Z4_9PSEU</name>
<dbReference type="Proteomes" id="UP000535890">
    <property type="component" value="Unassembled WGS sequence"/>
</dbReference>
<dbReference type="SUPFAM" id="SSF109854">
    <property type="entry name" value="DinB/YfiT-like putative metalloenzymes"/>
    <property type="match status" value="1"/>
</dbReference>
<dbReference type="Pfam" id="PF11716">
    <property type="entry name" value="MDMPI_N"/>
    <property type="match status" value="1"/>
</dbReference>
<proteinExistence type="predicted"/>
<evidence type="ECO:0000313" key="3">
    <source>
        <dbReference type="Proteomes" id="UP000535890"/>
    </source>
</evidence>
<sequence length="192" mass="20358">MTDTRRELNDVLTDLAALVDTVDGDRWHAPTPCTDLDVATLTDHVVGWSTTFAAGYADPQGRAPAGPTEVDGNRGEAIRAAAATLDSALAGGAAERPLSLGEAAMPGEMALSMILWEYQVHGWDLAVALGRPWKPAEEGLEASLAFAPMMLTDDYQGEGKPFAPRVPVPDDAPALDRLVAISGRDPRWTPPT</sequence>
<evidence type="ECO:0000259" key="1">
    <source>
        <dbReference type="Pfam" id="PF11716"/>
    </source>
</evidence>
<dbReference type="InterPro" id="IPR024344">
    <property type="entry name" value="MDMPI_metal-binding"/>
</dbReference>
<comment type="caution">
    <text evidence="2">The sequence shown here is derived from an EMBL/GenBank/DDBJ whole genome shotgun (WGS) entry which is preliminary data.</text>
</comment>
<dbReference type="AlphaFoldDB" id="A0A7Y9J6Z4"/>
<keyword evidence="3" id="KW-1185">Reference proteome</keyword>
<dbReference type="InterPro" id="IPR017520">
    <property type="entry name" value="CHP03086"/>
</dbReference>
<dbReference type="EMBL" id="JACCBN010000001">
    <property type="protein sequence ID" value="NYD37780.1"/>
    <property type="molecule type" value="Genomic_DNA"/>
</dbReference>
<dbReference type="NCBIfam" id="TIGR03086">
    <property type="entry name" value="TIGR03086 family metal-binding protein"/>
    <property type="match status" value="1"/>
</dbReference>
<protein>
    <submittedName>
        <fullName evidence="2">Uncharacterized protein (TIGR03086 family)</fullName>
    </submittedName>
</protein>
<dbReference type="InterPro" id="IPR017517">
    <property type="entry name" value="Maleyloyr_isom"/>
</dbReference>
<dbReference type="RefSeq" id="WP_179795312.1">
    <property type="nucleotide sequence ID" value="NZ_BAABHP010000025.1"/>
</dbReference>
<dbReference type="NCBIfam" id="TIGR03083">
    <property type="entry name" value="maleylpyruvate isomerase family mycothiol-dependent enzyme"/>
    <property type="match status" value="1"/>
</dbReference>
<organism evidence="2 3">
    <name type="scientific">Actinomycetospora corticicola</name>
    <dbReference type="NCBI Taxonomy" id="663602"/>
    <lineage>
        <taxon>Bacteria</taxon>
        <taxon>Bacillati</taxon>
        <taxon>Actinomycetota</taxon>
        <taxon>Actinomycetes</taxon>
        <taxon>Pseudonocardiales</taxon>
        <taxon>Pseudonocardiaceae</taxon>
        <taxon>Actinomycetospora</taxon>
    </lineage>
</organism>
<gene>
    <name evidence="2" type="ORF">BJ983_003882</name>
</gene>
<dbReference type="GO" id="GO:0046872">
    <property type="term" value="F:metal ion binding"/>
    <property type="evidence" value="ECO:0007669"/>
    <property type="project" value="InterPro"/>
</dbReference>
<dbReference type="InterPro" id="IPR034660">
    <property type="entry name" value="DinB/YfiT-like"/>
</dbReference>
<accession>A0A7Y9J6Z4</accession>
<reference evidence="2 3" key="1">
    <citation type="submission" date="2020-07" db="EMBL/GenBank/DDBJ databases">
        <title>Sequencing the genomes of 1000 actinobacteria strains.</title>
        <authorList>
            <person name="Klenk H.-P."/>
        </authorList>
    </citation>
    <scope>NUCLEOTIDE SEQUENCE [LARGE SCALE GENOMIC DNA]</scope>
    <source>
        <strain evidence="2 3">DSM 45772</strain>
    </source>
</reference>
<evidence type="ECO:0000313" key="2">
    <source>
        <dbReference type="EMBL" id="NYD37780.1"/>
    </source>
</evidence>
<dbReference type="Gene3D" id="1.20.120.450">
    <property type="entry name" value="dinb family like domain"/>
    <property type="match status" value="1"/>
</dbReference>
<feature type="domain" description="Mycothiol-dependent maleylpyruvate isomerase metal-binding" evidence="1">
    <location>
        <begin position="11"/>
        <end position="126"/>
    </location>
</feature>